<dbReference type="SUPFAM" id="SSF54909">
    <property type="entry name" value="Dimeric alpha+beta barrel"/>
    <property type="match status" value="1"/>
</dbReference>
<organism evidence="2 3">
    <name type="scientific">Undibacterium terreum</name>
    <dbReference type="NCBI Taxonomy" id="1224302"/>
    <lineage>
        <taxon>Bacteria</taxon>
        <taxon>Pseudomonadati</taxon>
        <taxon>Pseudomonadota</taxon>
        <taxon>Betaproteobacteria</taxon>
        <taxon>Burkholderiales</taxon>
        <taxon>Oxalobacteraceae</taxon>
        <taxon>Undibacterium</taxon>
    </lineage>
</organism>
<dbReference type="GO" id="GO:0005829">
    <property type="term" value="C:cytosol"/>
    <property type="evidence" value="ECO:0007669"/>
    <property type="project" value="TreeGrafter"/>
</dbReference>
<dbReference type="PROSITE" id="PS51725">
    <property type="entry name" value="ABM"/>
    <property type="match status" value="1"/>
</dbReference>
<dbReference type="Proteomes" id="UP000637423">
    <property type="component" value="Unassembled WGS sequence"/>
</dbReference>
<name>A0A916XFS6_9BURK</name>
<dbReference type="InterPro" id="IPR050744">
    <property type="entry name" value="AI-2_Isomerase_LsrG"/>
</dbReference>
<dbReference type="PANTHER" id="PTHR33336">
    <property type="entry name" value="QUINOL MONOOXYGENASE YGIN-RELATED"/>
    <property type="match status" value="1"/>
</dbReference>
<gene>
    <name evidence="2" type="ORF">GCM10011396_16710</name>
</gene>
<dbReference type="PANTHER" id="PTHR33336:SF3">
    <property type="entry name" value="ABM DOMAIN-CONTAINING PROTEIN"/>
    <property type="match status" value="1"/>
</dbReference>
<dbReference type="Pfam" id="PF03992">
    <property type="entry name" value="ABM"/>
    <property type="match status" value="1"/>
</dbReference>
<keyword evidence="2" id="KW-0503">Monooxygenase</keyword>
<reference evidence="2" key="1">
    <citation type="journal article" date="2014" name="Int. J. Syst. Evol. Microbiol.">
        <title>Complete genome sequence of Corynebacterium casei LMG S-19264T (=DSM 44701T), isolated from a smear-ripened cheese.</title>
        <authorList>
            <consortium name="US DOE Joint Genome Institute (JGI-PGF)"/>
            <person name="Walter F."/>
            <person name="Albersmeier A."/>
            <person name="Kalinowski J."/>
            <person name="Ruckert C."/>
        </authorList>
    </citation>
    <scope>NUCLEOTIDE SEQUENCE</scope>
    <source>
        <strain evidence="2">CGMCC 1.10998</strain>
    </source>
</reference>
<sequence>MSAATQITVVARWQLADNALSEVLSALGKLRLASLEEPGCLGYEVYQSMEAQHHSLLLLERYRDNAALDAHRQSAHYQTLVVGRILPLLKDRRVEFLQARDPA</sequence>
<dbReference type="AlphaFoldDB" id="A0A916XFS6"/>
<dbReference type="RefSeq" id="WP_188565446.1">
    <property type="nucleotide sequence ID" value="NZ_BMED01000001.1"/>
</dbReference>
<evidence type="ECO:0000259" key="1">
    <source>
        <dbReference type="PROSITE" id="PS51725"/>
    </source>
</evidence>
<keyword evidence="3" id="KW-1185">Reference proteome</keyword>
<feature type="domain" description="ABM" evidence="1">
    <location>
        <begin position="7"/>
        <end position="96"/>
    </location>
</feature>
<comment type="caution">
    <text evidence="2">The sequence shown here is derived from an EMBL/GenBank/DDBJ whole genome shotgun (WGS) entry which is preliminary data.</text>
</comment>
<dbReference type="EMBL" id="BMED01000001">
    <property type="protein sequence ID" value="GGC70300.1"/>
    <property type="molecule type" value="Genomic_DNA"/>
</dbReference>
<dbReference type="InterPro" id="IPR011008">
    <property type="entry name" value="Dimeric_a/b-barrel"/>
</dbReference>
<dbReference type="Gene3D" id="3.30.70.100">
    <property type="match status" value="1"/>
</dbReference>
<protein>
    <submittedName>
        <fullName evidence="2">Antibiotic biosynthesis monooxygenase</fullName>
    </submittedName>
</protein>
<dbReference type="InterPro" id="IPR007138">
    <property type="entry name" value="ABM_dom"/>
</dbReference>
<reference evidence="2" key="2">
    <citation type="submission" date="2020-09" db="EMBL/GenBank/DDBJ databases">
        <authorList>
            <person name="Sun Q."/>
            <person name="Zhou Y."/>
        </authorList>
    </citation>
    <scope>NUCLEOTIDE SEQUENCE</scope>
    <source>
        <strain evidence="2">CGMCC 1.10998</strain>
    </source>
</reference>
<evidence type="ECO:0000313" key="3">
    <source>
        <dbReference type="Proteomes" id="UP000637423"/>
    </source>
</evidence>
<dbReference type="GO" id="GO:0004497">
    <property type="term" value="F:monooxygenase activity"/>
    <property type="evidence" value="ECO:0007669"/>
    <property type="project" value="UniProtKB-KW"/>
</dbReference>
<keyword evidence="2" id="KW-0560">Oxidoreductase</keyword>
<proteinExistence type="predicted"/>
<evidence type="ECO:0000313" key="2">
    <source>
        <dbReference type="EMBL" id="GGC70300.1"/>
    </source>
</evidence>
<accession>A0A916XFS6</accession>